<keyword evidence="2" id="KW-1185">Reference proteome</keyword>
<comment type="caution">
    <text evidence="1">The sequence shown here is derived from an EMBL/GenBank/DDBJ whole genome shotgun (WGS) entry which is preliminary data.</text>
</comment>
<gene>
    <name evidence="1" type="ORF">DAT39_013031</name>
</gene>
<evidence type="ECO:0000313" key="2">
    <source>
        <dbReference type="Proteomes" id="UP000727407"/>
    </source>
</evidence>
<feature type="non-terminal residue" evidence="1">
    <location>
        <position position="1"/>
    </location>
</feature>
<evidence type="ECO:0000313" key="1">
    <source>
        <dbReference type="EMBL" id="KAF5897255.1"/>
    </source>
</evidence>
<reference evidence="1" key="1">
    <citation type="submission" date="2020-07" db="EMBL/GenBank/DDBJ databases">
        <title>Clarias magur genome sequencing, assembly and annotation.</title>
        <authorList>
            <person name="Kushwaha B."/>
            <person name="Kumar R."/>
            <person name="Das P."/>
            <person name="Joshi C.G."/>
            <person name="Kumar D."/>
            <person name="Nagpure N.S."/>
            <person name="Pandey M."/>
            <person name="Agarwal S."/>
            <person name="Srivastava S."/>
            <person name="Singh M."/>
            <person name="Sahoo L."/>
            <person name="Jayasankar P."/>
            <person name="Meher P.K."/>
            <person name="Koringa P.G."/>
            <person name="Iquebal M.A."/>
            <person name="Das S.P."/>
            <person name="Bit A."/>
            <person name="Patnaik S."/>
            <person name="Patel N."/>
            <person name="Shah T.M."/>
            <person name="Hinsu A."/>
            <person name="Jena J.K."/>
        </authorList>
    </citation>
    <scope>NUCLEOTIDE SEQUENCE</scope>
    <source>
        <strain evidence="1">CIFAMagur01</strain>
        <tissue evidence="1">Testis</tissue>
    </source>
</reference>
<feature type="non-terminal residue" evidence="1">
    <location>
        <position position="61"/>
    </location>
</feature>
<dbReference type="EMBL" id="QNUK01000242">
    <property type="protein sequence ID" value="KAF5897255.1"/>
    <property type="molecule type" value="Genomic_DNA"/>
</dbReference>
<sequence length="61" mass="6777">SLKLEPSNFGHEAAYTIGWGVPSTHRRVQMPHPRSSHHHGDLDVWIFPSDRSASNGLGNCE</sequence>
<proteinExistence type="predicted"/>
<dbReference type="AlphaFoldDB" id="A0A8J4XD70"/>
<accession>A0A8J4XD70</accession>
<protein>
    <submittedName>
        <fullName evidence="1">Uncharacterized protein</fullName>
    </submittedName>
</protein>
<name>A0A8J4XD70_CLAMG</name>
<dbReference type="Proteomes" id="UP000727407">
    <property type="component" value="Unassembled WGS sequence"/>
</dbReference>
<organism evidence="1 2">
    <name type="scientific">Clarias magur</name>
    <name type="common">Asian catfish</name>
    <name type="synonym">Macropteronotus magur</name>
    <dbReference type="NCBI Taxonomy" id="1594786"/>
    <lineage>
        <taxon>Eukaryota</taxon>
        <taxon>Metazoa</taxon>
        <taxon>Chordata</taxon>
        <taxon>Craniata</taxon>
        <taxon>Vertebrata</taxon>
        <taxon>Euteleostomi</taxon>
        <taxon>Actinopterygii</taxon>
        <taxon>Neopterygii</taxon>
        <taxon>Teleostei</taxon>
        <taxon>Ostariophysi</taxon>
        <taxon>Siluriformes</taxon>
        <taxon>Clariidae</taxon>
        <taxon>Clarias</taxon>
    </lineage>
</organism>